<dbReference type="PROSITE" id="PS50110">
    <property type="entry name" value="RESPONSE_REGULATORY"/>
    <property type="match status" value="1"/>
</dbReference>
<evidence type="ECO:0000259" key="8">
    <source>
        <dbReference type="PROSITE" id="PS50110"/>
    </source>
</evidence>
<name>A0A009IUZ4_ACIB9</name>
<dbReference type="CDD" id="cd00383">
    <property type="entry name" value="trans_reg_C"/>
    <property type="match status" value="1"/>
</dbReference>
<evidence type="ECO:0000313" key="10">
    <source>
        <dbReference type="EMBL" id="EXB07638.1"/>
    </source>
</evidence>
<dbReference type="GeneID" id="92895160"/>
<evidence type="ECO:0000256" key="1">
    <source>
        <dbReference type="ARBA" id="ARBA00022553"/>
    </source>
</evidence>
<dbReference type="InterPro" id="IPR036388">
    <property type="entry name" value="WH-like_DNA-bd_sf"/>
</dbReference>
<sequence>MKHIMLVEDEVELAHLVRDYLEAAGFEVSMFHDGQDAYTSFQQRKPNLMILDLMVPRMDGLTICRKVREQSDLPIIMVTARTEEIDRVLGLNMGADDYVCKPFSPKELVARVQAVLRRLERKAEPEQNDSFRIDKAQQRIWYQQKSLSLTPTEFRLLELFLEHVGQVYSRAQLLDHINPDSFDVADRVIDSHIKNLRRKITEVAETGNRHEWIQAVYGVGYRFEYPEE</sequence>
<evidence type="ECO:0000256" key="4">
    <source>
        <dbReference type="ARBA" id="ARBA00023125"/>
    </source>
</evidence>
<feature type="domain" description="Response regulatory" evidence="8">
    <location>
        <begin position="3"/>
        <end position="116"/>
    </location>
</feature>
<organism evidence="10 11">
    <name type="scientific">Acinetobacter baumannii (strain 1295743)</name>
    <dbReference type="NCBI Taxonomy" id="1310613"/>
    <lineage>
        <taxon>Bacteria</taxon>
        <taxon>Pseudomonadati</taxon>
        <taxon>Pseudomonadota</taxon>
        <taxon>Gammaproteobacteria</taxon>
        <taxon>Moraxellales</taxon>
        <taxon>Moraxellaceae</taxon>
        <taxon>Acinetobacter</taxon>
        <taxon>Acinetobacter calcoaceticus/baumannii complex</taxon>
    </lineage>
</organism>
<dbReference type="RefSeq" id="WP_000680577.1">
    <property type="nucleotide sequence ID" value="NZ_JEWH01000001.1"/>
</dbReference>
<dbReference type="PATRIC" id="fig|1310613.3.peg.32"/>
<dbReference type="Gene3D" id="1.10.10.10">
    <property type="entry name" value="Winged helix-like DNA-binding domain superfamily/Winged helix DNA-binding domain"/>
    <property type="match status" value="1"/>
</dbReference>
<dbReference type="PROSITE" id="PS51755">
    <property type="entry name" value="OMPR_PHOB"/>
    <property type="match status" value="1"/>
</dbReference>
<comment type="caution">
    <text evidence="10">The sequence shown here is derived from an EMBL/GenBank/DDBJ whole genome shotgun (WGS) entry which is preliminary data.</text>
</comment>
<dbReference type="GO" id="GO:0006355">
    <property type="term" value="P:regulation of DNA-templated transcription"/>
    <property type="evidence" value="ECO:0007669"/>
    <property type="project" value="InterPro"/>
</dbReference>
<dbReference type="AlphaFoldDB" id="A0A009IUZ4"/>
<evidence type="ECO:0000256" key="6">
    <source>
        <dbReference type="PROSITE-ProRule" id="PRU00169"/>
    </source>
</evidence>
<evidence type="ECO:0000256" key="2">
    <source>
        <dbReference type="ARBA" id="ARBA00023012"/>
    </source>
</evidence>
<dbReference type="InterPro" id="IPR001867">
    <property type="entry name" value="OmpR/PhoB-type_DNA-bd"/>
</dbReference>
<evidence type="ECO:0000256" key="3">
    <source>
        <dbReference type="ARBA" id="ARBA00023015"/>
    </source>
</evidence>
<dbReference type="FunFam" id="3.40.50.2300:FF:000001">
    <property type="entry name" value="DNA-binding response regulator PhoB"/>
    <property type="match status" value="1"/>
</dbReference>
<dbReference type="InterPro" id="IPR001789">
    <property type="entry name" value="Sig_transdc_resp-reg_receiver"/>
</dbReference>
<dbReference type="SMART" id="SM00448">
    <property type="entry name" value="REC"/>
    <property type="match status" value="1"/>
</dbReference>
<keyword evidence="2" id="KW-0902">Two-component regulatory system</keyword>
<accession>A0A009IUZ4</accession>
<keyword evidence="5" id="KW-0804">Transcription</keyword>
<dbReference type="PANTHER" id="PTHR48111:SF4">
    <property type="entry name" value="DNA-BINDING DUAL TRANSCRIPTIONAL REGULATOR OMPR"/>
    <property type="match status" value="1"/>
</dbReference>
<dbReference type="CDD" id="cd19939">
    <property type="entry name" value="REC_OmpR_BfmR-like"/>
    <property type="match status" value="1"/>
</dbReference>
<dbReference type="SMART" id="SM00862">
    <property type="entry name" value="Trans_reg_C"/>
    <property type="match status" value="1"/>
</dbReference>
<evidence type="ECO:0000313" key="11">
    <source>
        <dbReference type="Proteomes" id="UP000020595"/>
    </source>
</evidence>
<dbReference type="GO" id="GO:0000976">
    <property type="term" value="F:transcription cis-regulatory region binding"/>
    <property type="evidence" value="ECO:0007669"/>
    <property type="project" value="TreeGrafter"/>
</dbReference>
<protein>
    <submittedName>
        <fullName evidence="10">Response regulator</fullName>
    </submittedName>
</protein>
<feature type="domain" description="OmpR/PhoB-type" evidence="9">
    <location>
        <begin position="122"/>
        <end position="225"/>
    </location>
</feature>
<keyword evidence="3" id="KW-0805">Transcription regulation</keyword>
<feature type="DNA-binding region" description="OmpR/PhoB-type" evidence="7">
    <location>
        <begin position="122"/>
        <end position="225"/>
    </location>
</feature>
<reference evidence="10 11" key="1">
    <citation type="submission" date="2014-02" db="EMBL/GenBank/DDBJ databases">
        <title>Comparative genomics and transcriptomics to identify genetic mechanisms underlying the emergence of carbapenem resistant Acinetobacter baumannii (CRAb).</title>
        <authorList>
            <person name="Harris A.D."/>
            <person name="Johnson K.J."/>
            <person name="George J."/>
            <person name="Shefchek K."/>
            <person name="Daugherty S.C."/>
            <person name="Parankush S."/>
            <person name="Sadzewicz L."/>
            <person name="Tallon L."/>
            <person name="Sengamalay N."/>
            <person name="Hazen T.H."/>
            <person name="Rasko D.A."/>
        </authorList>
    </citation>
    <scope>NUCLEOTIDE SEQUENCE [LARGE SCALE GENOMIC DNA]</scope>
    <source>
        <strain evidence="10 11">1295743</strain>
    </source>
</reference>
<keyword evidence="4 7" id="KW-0238">DNA-binding</keyword>
<evidence type="ECO:0000259" key="9">
    <source>
        <dbReference type="PROSITE" id="PS51755"/>
    </source>
</evidence>
<feature type="modified residue" description="4-aspartylphosphate" evidence="6">
    <location>
        <position position="52"/>
    </location>
</feature>
<dbReference type="SUPFAM" id="SSF52172">
    <property type="entry name" value="CheY-like"/>
    <property type="match status" value="1"/>
</dbReference>
<evidence type="ECO:0000256" key="7">
    <source>
        <dbReference type="PROSITE-ProRule" id="PRU01091"/>
    </source>
</evidence>
<keyword evidence="1 6" id="KW-0597">Phosphoprotein</keyword>
<dbReference type="Gene3D" id="3.40.50.2300">
    <property type="match status" value="1"/>
</dbReference>
<dbReference type="GO" id="GO:0032993">
    <property type="term" value="C:protein-DNA complex"/>
    <property type="evidence" value="ECO:0007669"/>
    <property type="project" value="TreeGrafter"/>
</dbReference>
<dbReference type="SMR" id="A0A009IUZ4"/>
<dbReference type="Pfam" id="PF00072">
    <property type="entry name" value="Response_reg"/>
    <property type="match status" value="1"/>
</dbReference>
<dbReference type="EMBL" id="JEWH01000001">
    <property type="protein sequence ID" value="EXB07638.1"/>
    <property type="molecule type" value="Genomic_DNA"/>
</dbReference>
<dbReference type="InterPro" id="IPR039420">
    <property type="entry name" value="WalR-like"/>
</dbReference>
<dbReference type="GO" id="GO:0005829">
    <property type="term" value="C:cytosol"/>
    <property type="evidence" value="ECO:0007669"/>
    <property type="project" value="TreeGrafter"/>
</dbReference>
<dbReference type="Proteomes" id="UP000020595">
    <property type="component" value="Unassembled WGS sequence"/>
</dbReference>
<dbReference type="GO" id="GO:0000156">
    <property type="term" value="F:phosphorelay response regulator activity"/>
    <property type="evidence" value="ECO:0007669"/>
    <property type="project" value="TreeGrafter"/>
</dbReference>
<dbReference type="Gene3D" id="6.10.250.690">
    <property type="match status" value="1"/>
</dbReference>
<gene>
    <name evidence="10" type="ORF">J512_0032</name>
</gene>
<dbReference type="PANTHER" id="PTHR48111">
    <property type="entry name" value="REGULATOR OF RPOS"/>
    <property type="match status" value="1"/>
</dbReference>
<evidence type="ECO:0000256" key="5">
    <source>
        <dbReference type="ARBA" id="ARBA00023163"/>
    </source>
</evidence>
<dbReference type="Pfam" id="PF00486">
    <property type="entry name" value="Trans_reg_C"/>
    <property type="match status" value="1"/>
</dbReference>
<dbReference type="InterPro" id="IPR011006">
    <property type="entry name" value="CheY-like_superfamily"/>
</dbReference>
<proteinExistence type="predicted"/>
<dbReference type="SUPFAM" id="SSF46894">
    <property type="entry name" value="C-terminal effector domain of the bipartite response regulators"/>
    <property type="match status" value="1"/>
</dbReference>
<dbReference type="InterPro" id="IPR016032">
    <property type="entry name" value="Sig_transdc_resp-reg_C-effctor"/>
</dbReference>